<dbReference type="AlphaFoldDB" id="A0A1L2JME1"/>
<protein>
    <recommendedName>
        <fullName evidence="6">Large ribosomal subunit protein uL4</fullName>
    </recommendedName>
</protein>
<comment type="subunit">
    <text evidence="6">Part of the 50S ribosomal subunit.</text>
</comment>
<reference evidence="8" key="1">
    <citation type="journal article" date="2017" name="Nature">
        <title>Metagenomic exploration of ASGARD archaea illuminates the origin of cellular complexity in eukaryotes.</title>
        <authorList>
            <person name="Zaremba-Niedzwiedzka K."/>
            <person name="Caceres E.F."/>
            <person name="Saw J.H.W."/>
            <person name="Backstrom D."/>
            <person name="Juzokaite L."/>
            <person name="Vancaester E."/>
            <person name="Seitz K.W."/>
            <person name="Anantharaman K."/>
            <person name="Starnawski P."/>
            <person name="Kjeldsen K.U."/>
            <person name="Stott M.B."/>
            <person name="Nunoura T."/>
            <person name="Banfield J.F."/>
            <person name="Schramm A."/>
            <person name="Baker B.J."/>
            <person name="Spang A."/>
            <person name="Ettema T.J.G."/>
        </authorList>
    </citation>
    <scope>NUCLEOTIDE SEQUENCE</scope>
    <source>
        <strain evidence="8">TIV_1</strain>
    </source>
</reference>
<dbReference type="SUPFAM" id="SSF52166">
    <property type="entry name" value="Ribosomal protein L4"/>
    <property type="match status" value="1"/>
</dbReference>
<proteinExistence type="inferred from homology"/>
<dbReference type="HAMAP" id="MF_01328_A">
    <property type="entry name" value="Ribosomal_uL4_A"/>
    <property type="match status" value="1"/>
</dbReference>
<evidence type="ECO:0000256" key="4">
    <source>
        <dbReference type="ARBA" id="ARBA00022980"/>
    </source>
</evidence>
<dbReference type="GO" id="GO:0019843">
    <property type="term" value="F:rRNA binding"/>
    <property type="evidence" value="ECO:0007669"/>
    <property type="project" value="UniProtKB-UniRule"/>
</dbReference>
<dbReference type="GO" id="GO:0005840">
    <property type="term" value="C:ribosome"/>
    <property type="evidence" value="ECO:0007669"/>
    <property type="project" value="UniProtKB-KW"/>
</dbReference>
<accession>A0A1L2JME1</accession>
<dbReference type="GO" id="GO:0006412">
    <property type="term" value="P:translation"/>
    <property type="evidence" value="ECO:0007669"/>
    <property type="project" value="UniProtKB-UniRule"/>
</dbReference>
<dbReference type="InterPro" id="IPR023574">
    <property type="entry name" value="Ribosomal_uL4_dom_sf"/>
</dbReference>
<dbReference type="Gene3D" id="3.40.1370.10">
    <property type="match status" value="1"/>
</dbReference>
<dbReference type="NCBIfam" id="TIGR03672">
    <property type="entry name" value="rpl4p_arch"/>
    <property type="match status" value="1"/>
</dbReference>
<sequence>MVERPIYNLDGEIIGKIELPSVFNRPVRLDLIRRAYLSTLTSSRQPKGTDPNAGKRTSARSWGVGRGLARVPRIRGEHHPTVGRGAFAPGTVGGRTAHPPRTDKRLEEKINKKEKRLAMMSAISATADKEIVRSRGHRIPGEFETPLIISKEIESLSKTNQVKKLLDKLGLSEELKRCKDRWGKIRAGRGKMRGRKRQRAKGPLIIVSKDDGIVKAARNIPGVDVKLVDLLSVKDLCPGGVPGRLTIWSETAIREIGDRFA</sequence>
<evidence type="ECO:0000256" key="5">
    <source>
        <dbReference type="ARBA" id="ARBA00023274"/>
    </source>
</evidence>
<evidence type="ECO:0000256" key="7">
    <source>
        <dbReference type="SAM" id="MobiDB-lite"/>
    </source>
</evidence>
<dbReference type="InterPro" id="IPR002136">
    <property type="entry name" value="Ribosomal_uL4"/>
</dbReference>
<dbReference type="InterPro" id="IPR019970">
    <property type="entry name" value="Ribosomall_uL4-arc"/>
</dbReference>
<keyword evidence="2 6" id="KW-0699">rRNA-binding</keyword>
<keyword evidence="5 6" id="KW-0687">Ribonucleoprotein</keyword>
<feature type="region of interest" description="Disordered" evidence="7">
    <location>
        <begin position="42"/>
        <end position="61"/>
    </location>
</feature>
<organism evidence="8">
    <name type="scientific">uncultured korarchaeote</name>
    <dbReference type="NCBI Taxonomy" id="161241"/>
    <lineage>
        <taxon>Archaea</taxon>
        <taxon>Thermoproteota</taxon>
        <taxon>environmental samples</taxon>
    </lineage>
</organism>
<dbReference type="EMBL" id="KX765068">
    <property type="protein sequence ID" value="AOZ56154.1"/>
    <property type="molecule type" value="Genomic_DNA"/>
</dbReference>
<dbReference type="PANTHER" id="PTHR19431">
    <property type="entry name" value="60S RIBOSOMAL PROTEIN L4"/>
    <property type="match status" value="1"/>
</dbReference>
<dbReference type="Pfam" id="PF00573">
    <property type="entry name" value="Ribosomal_L4"/>
    <property type="match status" value="1"/>
</dbReference>
<evidence type="ECO:0000313" key="8">
    <source>
        <dbReference type="EMBL" id="AOZ56154.1"/>
    </source>
</evidence>
<evidence type="ECO:0000256" key="6">
    <source>
        <dbReference type="HAMAP-Rule" id="MF_01328"/>
    </source>
</evidence>
<comment type="similarity">
    <text evidence="1 6">Belongs to the universal ribosomal protein uL4 family.</text>
</comment>
<dbReference type="InterPro" id="IPR045240">
    <property type="entry name" value="Ribosomal_uL4_euk/arch"/>
</dbReference>
<gene>
    <name evidence="6" type="primary">rpl4</name>
</gene>
<comment type="function">
    <text evidence="6">One of the primary rRNA binding proteins, this protein initially binds near the 5'-end of the 23S rRNA. It is important during the early stages of 50S assembly. It makes multiple contacts with different domains of the 23S rRNA in the assembled 50S subunit and ribosome.</text>
</comment>
<comment type="function">
    <text evidence="6">Forms part of the polypeptide exit tunnel.</text>
</comment>
<name>A0A1L2JME1_9CREN</name>
<dbReference type="GO" id="GO:1990904">
    <property type="term" value="C:ribonucleoprotein complex"/>
    <property type="evidence" value="ECO:0007669"/>
    <property type="project" value="UniProtKB-KW"/>
</dbReference>
<dbReference type="GO" id="GO:0003735">
    <property type="term" value="F:structural constituent of ribosome"/>
    <property type="evidence" value="ECO:0007669"/>
    <property type="project" value="InterPro"/>
</dbReference>
<keyword evidence="4 6" id="KW-0689">Ribosomal protein</keyword>
<evidence type="ECO:0000256" key="2">
    <source>
        <dbReference type="ARBA" id="ARBA00022730"/>
    </source>
</evidence>
<dbReference type="FunFam" id="3.40.1370.10:FF:000011">
    <property type="entry name" value="50S ribosomal protein L4"/>
    <property type="match status" value="1"/>
</dbReference>
<keyword evidence="3 6" id="KW-0694">RNA-binding</keyword>
<evidence type="ECO:0000256" key="3">
    <source>
        <dbReference type="ARBA" id="ARBA00022884"/>
    </source>
</evidence>
<evidence type="ECO:0000256" key="1">
    <source>
        <dbReference type="ARBA" id="ARBA00010528"/>
    </source>
</evidence>
<feature type="region of interest" description="Disordered" evidence="7">
    <location>
        <begin position="78"/>
        <end position="105"/>
    </location>
</feature>